<dbReference type="CDD" id="cd02511">
    <property type="entry name" value="Beta4Glucosyltransferase"/>
    <property type="match status" value="1"/>
</dbReference>
<dbReference type="AlphaFoldDB" id="A0A8T4H874"/>
<comment type="caution">
    <text evidence="3">The sequence shown here is derived from an EMBL/GenBank/DDBJ whole genome shotgun (WGS) entry which is preliminary data.</text>
</comment>
<evidence type="ECO:0000259" key="2">
    <source>
        <dbReference type="Pfam" id="PF00535"/>
    </source>
</evidence>
<dbReference type="Gene3D" id="3.90.550.10">
    <property type="entry name" value="Spore Coat Polysaccharide Biosynthesis Protein SpsA, Chain A"/>
    <property type="match status" value="1"/>
</dbReference>
<evidence type="ECO:0000313" key="4">
    <source>
        <dbReference type="Proteomes" id="UP000679691"/>
    </source>
</evidence>
<accession>A0A8T4H874</accession>
<dbReference type="Pfam" id="PF00535">
    <property type="entry name" value="Glycos_transf_2"/>
    <property type="match status" value="1"/>
</dbReference>
<protein>
    <submittedName>
        <fullName evidence="3">Glycosyltransferase family 2 protein</fullName>
    </submittedName>
</protein>
<organism evidence="3 4">
    <name type="scientific">Rhinopithecimicrobium faecis</name>
    <dbReference type="NCBI Taxonomy" id="2820698"/>
    <lineage>
        <taxon>Bacteria</taxon>
        <taxon>Pseudomonadati</taxon>
        <taxon>Bacteroidota</taxon>
        <taxon>Sphingobacteriia</taxon>
        <taxon>Sphingobacteriales</taxon>
        <taxon>Sphingobacteriaceae</taxon>
        <taxon>Rhinopithecimicrobium</taxon>
    </lineage>
</organism>
<evidence type="ECO:0000256" key="1">
    <source>
        <dbReference type="ARBA" id="ARBA00038494"/>
    </source>
</evidence>
<dbReference type="SUPFAM" id="SSF53448">
    <property type="entry name" value="Nucleotide-diphospho-sugar transferases"/>
    <property type="match status" value="1"/>
</dbReference>
<gene>
    <name evidence="3" type="ORF">J5U18_01790</name>
</gene>
<dbReference type="EMBL" id="JAGKSB010000002">
    <property type="protein sequence ID" value="MBP3942306.1"/>
    <property type="molecule type" value="Genomic_DNA"/>
</dbReference>
<keyword evidence="4" id="KW-1185">Reference proteome</keyword>
<reference evidence="3" key="1">
    <citation type="submission" date="2021-03" db="EMBL/GenBank/DDBJ databases">
        <authorList>
            <person name="Lu T."/>
            <person name="Wang Q."/>
            <person name="Han X."/>
        </authorList>
    </citation>
    <scope>NUCLEOTIDE SEQUENCE</scope>
    <source>
        <strain evidence="3">WQ 2009</strain>
    </source>
</reference>
<comment type="similarity">
    <text evidence="1">Belongs to the glycosyltransferase 2 family. WaaE/KdtX subfamily.</text>
</comment>
<proteinExistence type="inferred from homology"/>
<dbReference type="InterPro" id="IPR001173">
    <property type="entry name" value="Glyco_trans_2-like"/>
</dbReference>
<dbReference type="PANTHER" id="PTHR43630:SF2">
    <property type="entry name" value="GLYCOSYLTRANSFERASE"/>
    <property type="match status" value="1"/>
</dbReference>
<dbReference type="InterPro" id="IPR029044">
    <property type="entry name" value="Nucleotide-diphossugar_trans"/>
</dbReference>
<sequence length="282" mass="31993">MDSINNKCTFFENINLENLSLGLQIIRMTKTPISAFIITLNEAQNIASCLERLAWCDEIVVVDSGSTDDTVAICTSFGAKVYTHAFEGFGAQKNYALACCSHPWRLSIDADELLDDRLISSIQAVQALPFEEAAAGYYLLRRQVFMGKAFKYGDESARKILRLVKKGAQFTNVKVHELLEVEGTKAVLSGILAHDSYQSFSHYLQTLNKYTSYNAEKAFLKGKNYSNFEVLVKPSIQFLRKYLLNLNFMNGVAGYYWSKLSAYYVFMKCLKVREYSERQSKP</sequence>
<dbReference type="PANTHER" id="PTHR43630">
    <property type="entry name" value="POLY-BETA-1,6-N-ACETYL-D-GLUCOSAMINE SYNTHASE"/>
    <property type="match status" value="1"/>
</dbReference>
<name>A0A8T4H874_9SPHI</name>
<dbReference type="Proteomes" id="UP000679691">
    <property type="component" value="Unassembled WGS sequence"/>
</dbReference>
<evidence type="ECO:0000313" key="3">
    <source>
        <dbReference type="EMBL" id="MBP3942306.1"/>
    </source>
</evidence>
<feature type="domain" description="Glycosyltransferase 2-like" evidence="2">
    <location>
        <begin position="34"/>
        <end position="122"/>
    </location>
</feature>
<dbReference type="RefSeq" id="WP_353545789.1">
    <property type="nucleotide sequence ID" value="NZ_JAGKSB010000002.1"/>
</dbReference>